<dbReference type="NCBIfam" id="TIGR00369">
    <property type="entry name" value="unchar_dom_1"/>
    <property type="match status" value="1"/>
</dbReference>
<dbReference type="PANTHER" id="PTHR43240">
    <property type="entry name" value="1,4-DIHYDROXY-2-NAPHTHOYL-COA THIOESTERASE 1"/>
    <property type="match status" value="1"/>
</dbReference>
<dbReference type="GO" id="GO:0061522">
    <property type="term" value="F:1,4-dihydroxy-2-naphthoyl-CoA thioesterase activity"/>
    <property type="evidence" value="ECO:0007669"/>
    <property type="project" value="TreeGrafter"/>
</dbReference>
<evidence type="ECO:0000256" key="1">
    <source>
        <dbReference type="ARBA" id="ARBA00022801"/>
    </source>
</evidence>
<dbReference type="Gene3D" id="3.10.129.10">
    <property type="entry name" value="Hotdog Thioesterase"/>
    <property type="match status" value="1"/>
</dbReference>
<evidence type="ECO:0000313" key="4">
    <source>
        <dbReference type="Proteomes" id="UP000245474"/>
    </source>
</evidence>
<dbReference type="InterPro" id="IPR029069">
    <property type="entry name" value="HotDog_dom_sf"/>
</dbReference>
<reference evidence="3 4" key="1">
    <citation type="submission" date="2018-05" db="EMBL/GenBank/DDBJ databases">
        <title>Spiribacter halobius sp. nov., a moderately halophilic bacterium isolated from marine solar saltern.</title>
        <authorList>
            <person name="Zheng W.-S."/>
            <person name="Lu D.-C."/>
            <person name="Du Z.-J."/>
        </authorList>
    </citation>
    <scope>NUCLEOTIDE SEQUENCE [LARGE SCALE GENOMIC DNA]</scope>
    <source>
        <strain evidence="3 4">E85</strain>
    </source>
</reference>
<name>A0A2U2MXT2_9GAMM</name>
<feature type="domain" description="Thioesterase" evidence="2">
    <location>
        <begin position="56"/>
        <end position="127"/>
    </location>
</feature>
<accession>A0A2U2MXT2</accession>
<dbReference type="EMBL" id="QFFI01000031">
    <property type="protein sequence ID" value="PWG61583.1"/>
    <property type="molecule type" value="Genomic_DNA"/>
</dbReference>
<comment type="caution">
    <text evidence="3">The sequence shown here is derived from an EMBL/GenBank/DDBJ whole genome shotgun (WGS) entry which is preliminary data.</text>
</comment>
<dbReference type="AlphaFoldDB" id="A0A2U2MXT2"/>
<evidence type="ECO:0000259" key="2">
    <source>
        <dbReference type="Pfam" id="PF03061"/>
    </source>
</evidence>
<dbReference type="OrthoDB" id="9813158at2"/>
<sequence length="154" mass="16304">MTERAPDEALGLARRFFAMLPHSAVLGLEPLRVTAGAVLVRLRWRPELVGNPETEVIHGGVITTLVDQTSGAAVLAALGGPEAIATLDLRIDHLRAARPRQDVIAEATCYRMTRHIAFVRCSIHDGDAAAPVAASMSTFMRLAGGGPSVVEGSE</sequence>
<dbReference type="CDD" id="cd03443">
    <property type="entry name" value="PaaI_thioesterase"/>
    <property type="match status" value="1"/>
</dbReference>
<gene>
    <name evidence="3" type="ORF">DEM34_15890</name>
</gene>
<dbReference type="Proteomes" id="UP000245474">
    <property type="component" value="Unassembled WGS sequence"/>
</dbReference>
<protein>
    <submittedName>
        <fullName evidence="3">Thioesterase</fullName>
    </submittedName>
</protein>
<dbReference type="SUPFAM" id="SSF54637">
    <property type="entry name" value="Thioesterase/thiol ester dehydrase-isomerase"/>
    <property type="match status" value="1"/>
</dbReference>
<keyword evidence="1" id="KW-0378">Hydrolase</keyword>
<dbReference type="PANTHER" id="PTHR43240:SF7">
    <property type="entry name" value="BLR7284 PROTEIN"/>
    <property type="match status" value="1"/>
</dbReference>
<proteinExistence type="predicted"/>
<dbReference type="RefSeq" id="WP_109679818.1">
    <property type="nucleotide sequence ID" value="NZ_CP086615.1"/>
</dbReference>
<keyword evidence="4" id="KW-1185">Reference proteome</keyword>
<dbReference type="InterPro" id="IPR006683">
    <property type="entry name" value="Thioestr_dom"/>
</dbReference>
<evidence type="ECO:0000313" key="3">
    <source>
        <dbReference type="EMBL" id="PWG61583.1"/>
    </source>
</evidence>
<organism evidence="3 4">
    <name type="scientific">Sediminicurvatus halobius</name>
    <dbReference type="NCBI Taxonomy" id="2182432"/>
    <lineage>
        <taxon>Bacteria</taxon>
        <taxon>Pseudomonadati</taxon>
        <taxon>Pseudomonadota</taxon>
        <taxon>Gammaproteobacteria</taxon>
        <taxon>Chromatiales</taxon>
        <taxon>Ectothiorhodospiraceae</taxon>
        <taxon>Sediminicurvatus</taxon>
    </lineage>
</organism>
<dbReference type="Pfam" id="PF03061">
    <property type="entry name" value="4HBT"/>
    <property type="match status" value="1"/>
</dbReference>
<dbReference type="GO" id="GO:0005829">
    <property type="term" value="C:cytosol"/>
    <property type="evidence" value="ECO:0007669"/>
    <property type="project" value="TreeGrafter"/>
</dbReference>
<dbReference type="InterPro" id="IPR003736">
    <property type="entry name" value="PAAI_dom"/>
</dbReference>